<dbReference type="PROSITE" id="PS50816">
    <property type="entry name" value="NAF"/>
    <property type="match status" value="1"/>
</dbReference>
<reference evidence="4 5" key="1">
    <citation type="submission" date="2020-08" db="EMBL/GenBank/DDBJ databases">
        <title>Plant Genome Project.</title>
        <authorList>
            <person name="Zhang R.-G."/>
        </authorList>
    </citation>
    <scope>NUCLEOTIDE SEQUENCE [LARGE SCALE GENOMIC DNA]</scope>
    <source>
        <tissue evidence="4">Rhizome</tissue>
    </source>
</reference>
<dbReference type="AlphaFoldDB" id="A0A8J5M1Y0"/>
<gene>
    <name evidence="4" type="ORF">ZIOFF_005884</name>
</gene>
<evidence type="ECO:0000259" key="3">
    <source>
        <dbReference type="PROSITE" id="PS50816"/>
    </source>
</evidence>
<feature type="compositionally biased region" description="Low complexity" evidence="1">
    <location>
        <begin position="114"/>
        <end position="125"/>
    </location>
</feature>
<evidence type="ECO:0000313" key="4">
    <source>
        <dbReference type="EMBL" id="KAG6532046.1"/>
    </source>
</evidence>
<keyword evidence="5" id="KW-1185">Reference proteome</keyword>
<evidence type="ECO:0000256" key="1">
    <source>
        <dbReference type="SAM" id="MobiDB-lite"/>
    </source>
</evidence>
<evidence type="ECO:0000313" key="5">
    <source>
        <dbReference type="Proteomes" id="UP000734854"/>
    </source>
</evidence>
<evidence type="ECO:0000256" key="2">
    <source>
        <dbReference type="SAM" id="Phobius"/>
    </source>
</evidence>
<dbReference type="InterPro" id="IPR004041">
    <property type="entry name" value="NAF_dom"/>
</dbReference>
<dbReference type="EMBL" id="JACMSC010000002">
    <property type="protein sequence ID" value="KAG6532046.1"/>
    <property type="molecule type" value="Genomic_DNA"/>
</dbReference>
<accession>A0A8J5M1Y0</accession>
<dbReference type="Proteomes" id="UP000734854">
    <property type="component" value="Unassembled WGS sequence"/>
</dbReference>
<dbReference type="GO" id="GO:0007165">
    <property type="term" value="P:signal transduction"/>
    <property type="evidence" value="ECO:0007669"/>
    <property type="project" value="InterPro"/>
</dbReference>
<dbReference type="Pfam" id="PF03822">
    <property type="entry name" value="NAF"/>
    <property type="match status" value="1"/>
</dbReference>
<proteinExistence type="predicted"/>
<feature type="region of interest" description="Disordered" evidence="1">
    <location>
        <begin position="114"/>
        <end position="138"/>
    </location>
</feature>
<protein>
    <recommendedName>
        <fullName evidence="3">NAF domain-containing protein</fullName>
    </recommendedName>
</protein>
<feature type="transmembrane region" description="Helical" evidence="2">
    <location>
        <begin position="7"/>
        <end position="29"/>
    </location>
</feature>
<dbReference type="InterPro" id="IPR018451">
    <property type="entry name" value="NAF/FISL_domain"/>
</dbReference>
<keyword evidence="2" id="KW-0472">Membrane</keyword>
<comment type="caution">
    <text evidence="4">The sequence shown here is derived from an EMBL/GenBank/DDBJ whole genome shotgun (WGS) entry which is preliminary data.</text>
</comment>
<name>A0A8J5M1Y0_ZINOF</name>
<keyword evidence="2" id="KW-1133">Transmembrane helix</keyword>
<sequence length="250" mass="27512">MCLCATALLPCETWTFFISFLWFLFFHIARDPSSTNLQSEARAHRPHCALPPHSAPCASHRPLAAKCPTPRDLETGDLSRQTFEAKLGHVVLARTFLLAFSLALPRRVLLALSSSRPSPPSVVKRPTPRDLETGDLSRQTSEAKLGQAILAPSVFLVLTSSHGHEASRSCPSPPISRLLRNKLVKVVHENIVKLFLGVLSCKKVNEQSRNEQLGPLNLNAFDMIILSTGLNLATLFDRRQVGIILQLGCP</sequence>
<dbReference type="Gene3D" id="3.30.310.80">
    <property type="entry name" value="Kinase associated domain 1, KA1"/>
    <property type="match status" value="1"/>
</dbReference>
<organism evidence="4 5">
    <name type="scientific">Zingiber officinale</name>
    <name type="common">Ginger</name>
    <name type="synonym">Amomum zingiber</name>
    <dbReference type="NCBI Taxonomy" id="94328"/>
    <lineage>
        <taxon>Eukaryota</taxon>
        <taxon>Viridiplantae</taxon>
        <taxon>Streptophyta</taxon>
        <taxon>Embryophyta</taxon>
        <taxon>Tracheophyta</taxon>
        <taxon>Spermatophyta</taxon>
        <taxon>Magnoliopsida</taxon>
        <taxon>Liliopsida</taxon>
        <taxon>Zingiberales</taxon>
        <taxon>Zingiberaceae</taxon>
        <taxon>Zingiber</taxon>
    </lineage>
</organism>
<feature type="domain" description="NAF" evidence="3">
    <location>
        <begin position="213"/>
        <end position="237"/>
    </location>
</feature>
<keyword evidence="2" id="KW-0812">Transmembrane</keyword>